<accession>A0ABN0BRJ2</accession>
<dbReference type="InterPro" id="IPR011006">
    <property type="entry name" value="CheY-like_superfamily"/>
</dbReference>
<dbReference type="InterPro" id="IPR018060">
    <property type="entry name" value="HTH_AraC"/>
</dbReference>
<evidence type="ECO:0000256" key="3">
    <source>
        <dbReference type="ARBA" id="ARBA00022553"/>
    </source>
</evidence>
<evidence type="ECO:0000256" key="8">
    <source>
        <dbReference type="SAM" id="Phobius"/>
    </source>
</evidence>
<dbReference type="PROSITE" id="PS00041">
    <property type="entry name" value="HTH_ARAC_FAMILY_1"/>
    <property type="match status" value="1"/>
</dbReference>
<dbReference type="Pfam" id="PF12833">
    <property type="entry name" value="HTH_18"/>
    <property type="match status" value="1"/>
</dbReference>
<dbReference type="InterPro" id="IPR001789">
    <property type="entry name" value="Sig_transdc_resp-reg_receiver"/>
</dbReference>
<evidence type="ECO:0000313" key="14">
    <source>
        <dbReference type="Proteomes" id="UP000005101"/>
    </source>
</evidence>
<dbReference type="SUPFAM" id="SSF63829">
    <property type="entry name" value="Calcium-dependent phosphotriesterase"/>
    <property type="match status" value="2"/>
</dbReference>
<dbReference type="SUPFAM" id="SSF101898">
    <property type="entry name" value="NHL repeat"/>
    <property type="match status" value="1"/>
</dbReference>
<dbReference type="Gene3D" id="1.10.287.130">
    <property type="match status" value="1"/>
</dbReference>
<dbReference type="EMBL" id="EQ973217">
    <property type="protein sequence ID" value="EFR55465.1"/>
    <property type="molecule type" value="Genomic_DNA"/>
</dbReference>
<feature type="domain" description="Response regulatory" evidence="12">
    <location>
        <begin position="1102"/>
        <end position="1217"/>
    </location>
</feature>
<feature type="domain" description="Histidine kinase" evidence="11">
    <location>
        <begin position="838"/>
        <end position="1055"/>
    </location>
</feature>
<dbReference type="Pfam" id="PF00512">
    <property type="entry name" value="HisKA"/>
    <property type="match status" value="1"/>
</dbReference>
<dbReference type="Proteomes" id="UP000005101">
    <property type="component" value="Unassembled WGS sequence"/>
</dbReference>
<dbReference type="Gene3D" id="3.30.565.10">
    <property type="entry name" value="Histidine kinase-like ATPase, C-terminal domain"/>
    <property type="match status" value="1"/>
</dbReference>
<dbReference type="EC" id="2.7.13.3" evidence="2"/>
<keyword evidence="14" id="KW-1185">Reference proteome</keyword>
<evidence type="ECO:0000256" key="6">
    <source>
        <dbReference type="ARBA" id="ARBA00023163"/>
    </source>
</evidence>
<dbReference type="InterPro" id="IPR011110">
    <property type="entry name" value="Reg_prop"/>
</dbReference>
<evidence type="ECO:0000256" key="2">
    <source>
        <dbReference type="ARBA" id="ARBA00012438"/>
    </source>
</evidence>
<dbReference type="Gene3D" id="2.60.40.10">
    <property type="entry name" value="Immunoglobulins"/>
    <property type="match status" value="1"/>
</dbReference>
<dbReference type="InterPro" id="IPR005467">
    <property type="entry name" value="His_kinase_dom"/>
</dbReference>
<dbReference type="PANTHER" id="PTHR43547:SF2">
    <property type="entry name" value="HYBRID SIGNAL TRANSDUCTION HISTIDINE KINASE C"/>
    <property type="match status" value="1"/>
</dbReference>
<dbReference type="Gene3D" id="3.40.50.2300">
    <property type="match status" value="1"/>
</dbReference>
<keyword evidence="9" id="KW-0732">Signal</keyword>
<keyword evidence="5" id="KW-0238">DNA-binding</keyword>
<gene>
    <name evidence="13" type="ORF">BFAG_04163</name>
</gene>
<dbReference type="PROSITE" id="PS01124">
    <property type="entry name" value="HTH_ARAC_FAMILY_2"/>
    <property type="match status" value="1"/>
</dbReference>
<dbReference type="SMART" id="SM00448">
    <property type="entry name" value="REC"/>
    <property type="match status" value="1"/>
</dbReference>
<dbReference type="SUPFAM" id="SSF55874">
    <property type="entry name" value="ATPase domain of HSP90 chaperone/DNA topoisomerase II/histidine kinase"/>
    <property type="match status" value="1"/>
</dbReference>
<feature type="signal peptide" evidence="9">
    <location>
        <begin position="1"/>
        <end position="27"/>
    </location>
</feature>
<dbReference type="InterPro" id="IPR018062">
    <property type="entry name" value="HTH_AraC-typ_CS"/>
</dbReference>
<evidence type="ECO:0000256" key="7">
    <source>
        <dbReference type="PROSITE-ProRule" id="PRU00169"/>
    </source>
</evidence>
<dbReference type="Pfam" id="PF07495">
    <property type="entry name" value="Y_Y_Y"/>
    <property type="match status" value="1"/>
</dbReference>
<sequence>MLYVIKRRMKKSFFTLILFISSVILNAQQNELMFHSLGSQHGLTYSAVRDIVQDSKGYIWIATLKGLNRYDGYNIKQYYKSDDGLSSNCIEKLLLLGKDTLLMGTNEGVCLYDMMKEKFTTIVPQTKTPLYVLDMVYDGRSVFIASDSGLYTYNKVEQSMALLYKGLIIKVTLDINGNVWAVGPNTIYCFRPNGQMTRKITAAEVSSDYPVEFTSIYKDSQGTLWLGTTENGLYRYNKNYNQFVSVEFSSQDRKDMRYIRCIQEDMRGNLWIGTENGLFIYDYTDNSYVQYRQHAKDVQSGLTDNAIYTIYKSRGDIMWIGTFFGGINYTSLTENNFHYLIADNGKQYLKGKAISNIIKDKKGALWFASEDHGISILYPDGHIRYLNKSTHPSLNGDNVHALAEDYSGNIWIGNFVDGLQKVDLERGYIRSYKNLAGRDTGLSNNSIYKLYVHNPDTMFIGTSQGVNIYHFQTDSFTPFLPDVFRLIRIDDIIRDKKDNIWFSAHFNGIFRYHIPTHSIHRYQKGATGCKTMTSDNIYCSFIDSKGDVWFGTSNGGLMKYDANADSIQVFGKKNELRQRDIYSIQEDSFGYLWMSTDNGIFSFNPESQSFAHYKVSDNLISNQFNTCPGYKDPNGTLYFGSINGVCFFRPEGLNHNNPTNDIHLTFSDFKVFNKHVQPSPDGILQSNIDSTSLIRLPHGMNTLTFDFLVINYNENCQSQLSCEYYLEGMETEWNTTQQIPQSVTYTNLDPGTYKFHVRVIGKNGVVFDRREITVNILPHFLLSGFMITIYSLIGLLIGFIIVRFYRIRMRDKMDIRIERMEKNNLRELNKHKLNFFIYITHEFKTPLSILMAVFEDISISRNNTITGEEMKIINRNIQRLQFLINQLLEFRSVETDHARIEYVKGDIMTYGRSIFELFIPVFRQKQVVFQYTTSTDSYYTVFDRDKIEKIISNLLSNAFKHSDPQSEINFRIDVDKNAGQLILSCHNSSSYIHPEQREAVMQPFHKTDSSDQKYSNTGIGLALVNGLVQLLSGTVEIESHQNSGTTFKVRLPLVEDSKDMIVPDETLDIVNSPDVVADTVYLLNNSGLKEDMNAANTEKKMTVLLVEDNPDINNILKSKLLRLYKVKTAYNGQEAVELLKTHIIDIIISDIMMPYMDGYELSRYIKTSREYSHIPVILITSQPSKENELQGLSAGADAYIEKPFTFDELNLRITNLLKAKSNIREHYHDMKIFELNEELNNKDEEFIKSLTQFVIEHIEEPELSVDQLTAHMNISRTQLYNKLKKLLNLSATEFINKIKIDVAKVKIIKTNLTIAEISWQLGFNNPSYFSKTFKRFCGVTPNEFKNGKGQ</sequence>
<dbReference type="Pfam" id="PF02518">
    <property type="entry name" value="HATPase_c"/>
    <property type="match status" value="1"/>
</dbReference>
<keyword evidence="4" id="KW-0805">Transcription regulation</keyword>
<dbReference type="InterPro" id="IPR036097">
    <property type="entry name" value="HisK_dim/P_sf"/>
</dbReference>
<dbReference type="InterPro" id="IPR004358">
    <property type="entry name" value="Sig_transdc_His_kin-like_C"/>
</dbReference>
<dbReference type="InterPro" id="IPR036890">
    <property type="entry name" value="HATPase_C_sf"/>
</dbReference>
<dbReference type="InterPro" id="IPR015943">
    <property type="entry name" value="WD40/YVTN_repeat-like_dom_sf"/>
</dbReference>
<evidence type="ECO:0000313" key="13">
    <source>
        <dbReference type="EMBL" id="EFR55465.1"/>
    </source>
</evidence>
<evidence type="ECO:0000256" key="9">
    <source>
        <dbReference type="SAM" id="SignalP"/>
    </source>
</evidence>
<feature type="modified residue" description="4-aspartylphosphate" evidence="7">
    <location>
        <position position="1150"/>
    </location>
</feature>
<dbReference type="PRINTS" id="PR00344">
    <property type="entry name" value="BCTRLSENSOR"/>
</dbReference>
<proteinExistence type="predicted"/>
<dbReference type="CDD" id="cd00082">
    <property type="entry name" value="HisKA"/>
    <property type="match status" value="1"/>
</dbReference>
<dbReference type="Gene3D" id="1.10.10.60">
    <property type="entry name" value="Homeodomain-like"/>
    <property type="match status" value="2"/>
</dbReference>
<keyword evidence="6" id="KW-0804">Transcription</keyword>
<comment type="catalytic activity">
    <reaction evidence="1">
        <text>ATP + protein L-histidine = ADP + protein N-phospho-L-histidine.</text>
        <dbReference type="EC" id="2.7.13.3"/>
    </reaction>
</comment>
<dbReference type="InterPro" id="IPR003594">
    <property type="entry name" value="HATPase_dom"/>
</dbReference>
<dbReference type="SUPFAM" id="SSF52172">
    <property type="entry name" value="CheY-like"/>
    <property type="match status" value="1"/>
</dbReference>
<evidence type="ECO:0000256" key="5">
    <source>
        <dbReference type="ARBA" id="ARBA00023125"/>
    </source>
</evidence>
<feature type="transmembrane region" description="Helical" evidence="8">
    <location>
        <begin position="780"/>
        <end position="805"/>
    </location>
</feature>
<evidence type="ECO:0000256" key="1">
    <source>
        <dbReference type="ARBA" id="ARBA00000085"/>
    </source>
</evidence>
<dbReference type="PANTHER" id="PTHR43547">
    <property type="entry name" value="TWO-COMPONENT HISTIDINE KINASE"/>
    <property type="match status" value="1"/>
</dbReference>
<reference evidence="13 14" key="1">
    <citation type="submission" date="2008-12" db="EMBL/GenBank/DDBJ databases">
        <title>Annotation of Bacteroides fragilis strain 3_1_12.</title>
        <authorList>
            <consortium name="The Broad Institute Genome Sequencing Platform"/>
            <person name="Ward D."/>
            <person name="Young S.K."/>
            <person name="Kodira C.D."/>
            <person name="Zeng Q."/>
            <person name="Koehrsen M."/>
            <person name="Alvarado L."/>
            <person name="Berlin A."/>
            <person name="Borenstein D."/>
            <person name="Chen Z."/>
            <person name="Engels R."/>
            <person name="Freedman E."/>
            <person name="Gellesch M."/>
            <person name="Goldberg J."/>
            <person name="Griggs A."/>
            <person name="Gujja S."/>
            <person name="Heiman D."/>
            <person name="Hepburn T."/>
            <person name="Howarth C."/>
            <person name="Jen D."/>
            <person name="Larson L."/>
            <person name="Lewis B."/>
            <person name="Mehta T."/>
            <person name="Park D."/>
            <person name="Pearson M."/>
            <person name="Roberts A."/>
            <person name="Saif S."/>
            <person name="Shea T."/>
            <person name="Shenoy N."/>
            <person name="Sisk P."/>
            <person name="Stolte C."/>
            <person name="Sykes S."/>
            <person name="Walk T."/>
            <person name="White J."/>
            <person name="Yandava C."/>
            <person name="Allen-Vercoe E."/>
            <person name="Strauss J."/>
            <person name="Ambrose C."/>
            <person name="Lander E."/>
            <person name="Nusbaum C."/>
            <person name="Galagan J."/>
            <person name="Birren B."/>
        </authorList>
    </citation>
    <scope>NUCLEOTIDE SEQUENCE [LARGE SCALE GENOMIC DNA]</scope>
    <source>
        <strain evidence="13 14">3_1_12</strain>
    </source>
</reference>
<keyword evidence="8" id="KW-1133">Transmembrane helix</keyword>
<dbReference type="Pfam" id="PF00072">
    <property type="entry name" value="Response_reg"/>
    <property type="match status" value="1"/>
</dbReference>
<dbReference type="Pfam" id="PF07494">
    <property type="entry name" value="Reg_prop"/>
    <property type="match status" value="6"/>
</dbReference>
<evidence type="ECO:0000259" key="12">
    <source>
        <dbReference type="PROSITE" id="PS50110"/>
    </source>
</evidence>
<dbReference type="SMART" id="SM00387">
    <property type="entry name" value="HATPase_c"/>
    <property type="match status" value="1"/>
</dbReference>
<organism evidence="13 14">
    <name type="scientific">Bacteroides fragilis 3_1_12</name>
    <dbReference type="NCBI Taxonomy" id="457424"/>
    <lineage>
        <taxon>Bacteria</taxon>
        <taxon>Pseudomonadati</taxon>
        <taxon>Bacteroidota</taxon>
        <taxon>Bacteroidia</taxon>
        <taxon>Bacteroidales</taxon>
        <taxon>Bacteroidaceae</taxon>
        <taxon>Bacteroides</taxon>
    </lineage>
</organism>
<protein>
    <recommendedName>
        <fullName evidence="2">histidine kinase</fullName>
        <ecNumber evidence="2">2.7.13.3</ecNumber>
    </recommendedName>
</protein>
<dbReference type="SUPFAM" id="SSF46689">
    <property type="entry name" value="Homeodomain-like"/>
    <property type="match status" value="1"/>
</dbReference>
<dbReference type="InterPro" id="IPR011123">
    <property type="entry name" value="Y_Y_Y"/>
</dbReference>
<name>A0ABN0BRJ2_BACFG</name>
<keyword evidence="8" id="KW-0472">Membrane</keyword>
<dbReference type="PROSITE" id="PS50109">
    <property type="entry name" value="HIS_KIN"/>
    <property type="match status" value="1"/>
</dbReference>
<dbReference type="SMART" id="SM00342">
    <property type="entry name" value="HTH_ARAC"/>
    <property type="match status" value="1"/>
</dbReference>
<evidence type="ECO:0000256" key="4">
    <source>
        <dbReference type="ARBA" id="ARBA00023015"/>
    </source>
</evidence>
<evidence type="ECO:0000259" key="11">
    <source>
        <dbReference type="PROSITE" id="PS50109"/>
    </source>
</evidence>
<dbReference type="InterPro" id="IPR013783">
    <property type="entry name" value="Ig-like_fold"/>
</dbReference>
<evidence type="ECO:0000259" key="10">
    <source>
        <dbReference type="PROSITE" id="PS01124"/>
    </source>
</evidence>
<dbReference type="InterPro" id="IPR003661">
    <property type="entry name" value="HisK_dim/P_dom"/>
</dbReference>
<keyword evidence="8" id="KW-0812">Transmembrane</keyword>
<feature type="chain" id="PRO_5046533094" description="histidine kinase" evidence="9">
    <location>
        <begin position="28"/>
        <end position="1350"/>
    </location>
</feature>
<feature type="domain" description="HTH araC/xylS-type" evidence="10">
    <location>
        <begin position="1248"/>
        <end position="1347"/>
    </location>
</feature>
<dbReference type="PROSITE" id="PS50110">
    <property type="entry name" value="RESPONSE_REGULATORY"/>
    <property type="match status" value="1"/>
</dbReference>
<keyword evidence="3 7" id="KW-0597">Phosphoprotein</keyword>
<dbReference type="InterPro" id="IPR009057">
    <property type="entry name" value="Homeodomain-like_sf"/>
</dbReference>
<dbReference type="Gene3D" id="2.130.10.10">
    <property type="entry name" value="YVTN repeat-like/Quinoprotein amine dehydrogenase"/>
    <property type="match status" value="2"/>
</dbReference>
<dbReference type="SUPFAM" id="SSF47384">
    <property type="entry name" value="Homodimeric domain of signal transducing histidine kinase"/>
    <property type="match status" value="1"/>
</dbReference>